<dbReference type="InterPro" id="IPR043428">
    <property type="entry name" value="LivM-like"/>
</dbReference>
<name>A0ABX0UDJ9_9FLAO</name>
<feature type="transmembrane region" description="Helical" evidence="6">
    <location>
        <begin position="236"/>
        <end position="256"/>
    </location>
</feature>
<evidence type="ECO:0000313" key="8">
    <source>
        <dbReference type="Proteomes" id="UP000745859"/>
    </source>
</evidence>
<keyword evidence="4 6" id="KW-1133">Transmembrane helix</keyword>
<feature type="transmembrane region" description="Helical" evidence="6">
    <location>
        <begin position="291"/>
        <end position="309"/>
    </location>
</feature>
<dbReference type="Proteomes" id="UP000745859">
    <property type="component" value="Unassembled WGS sequence"/>
</dbReference>
<dbReference type="CDD" id="cd06581">
    <property type="entry name" value="TM_PBP1_LivM_like"/>
    <property type="match status" value="1"/>
</dbReference>
<dbReference type="RefSeq" id="WP_167189072.1">
    <property type="nucleotide sequence ID" value="NZ_JAASQL010000003.1"/>
</dbReference>
<comment type="caution">
    <text evidence="7">The sequence shown here is derived from an EMBL/GenBank/DDBJ whole genome shotgun (WGS) entry which is preliminary data.</text>
</comment>
<evidence type="ECO:0000256" key="6">
    <source>
        <dbReference type="SAM" id="Phobius"/>
    </source>
</evidence>
<sequence>MFKNKIYIIFILVFALVFPIGYFTGLIPINTLTLWGRYFCLAIAALGVDLIWGYTGILSMTQALFFCMGAYGMGMYMTLSNLPEGQLLPSFMVWNQVEELPFFWVPFDNFSYALVLSVLVPGVFAGIMGYFIFRKRIKGVYFAIITQAIALAMFLLFSRNETMLGGTNGLTDFKYFLGFDLRDNSVKFGLYAWSLIALGLVYWYCHNLVNSKFGKSLVAIRDSESRMRFTKYKVTHYNVAIFVIGAMVAAVGGMLYMPQTGIITPGRMDVQASIEMIIWVALGGRGKLKGAVIGALVLNLMYSVFTTVLPSSWLYILGGLFVITVLYLPKGIVGMVDQMKEKLNGMFVKTA</sequence>
<keyword evidence="5 6" id="KW-0472">Membrane</keyword>
<reference evidence="7 8" key="1">
    <citation type="submission" date="2020-03" db="EMBL/GenBank/DDBJ databases">
        <title>Genomic Encyclopedia of Type Strains, Phase IV (KMG-IV): sequencing the most valuable type-strain genomes for metagenomic binning, comparative biology and taxonomic classification.</title>
        <authorList>
            <person name="Goeker M."/>
        </authorList>
    </citation>
    <scope>NUCLEOTIDE SEQUENCE [LARGE SCALE GENOMIC DNA]</scope>
    <source>
        <strain evidence="7 8">DSM 101599</strain>
    </source>
</reference>
<dbReference type="PANTHER" id="PTHR30482:SF4">
    <property type="entry name" value="SLR1201 PROTEIN"/>
    <property type="match status" value="1"/>
</dbReference>
<gene>
    <name evidence="7" type="ORF">FHR24_002436</name>
</gene>
<dbReference type="InterPro" id="IPR017778">
    <property type="entry name" value="ABC_transptr_urea_perm_UrtC"/>
</dbReference>
<feature type="transmembrane region" description="Helical" evidence="6">
    <location>
        <begin position="35"/>
        <end position="52"/>
    </location>
</feature>
<dbReference type="EMBL" id="JAASQL010000003">
    <property type="protein sequence ID" value="NIJ45965.1"/>
    <property type="molecule type" value="Genomic_DNA"/>
</dbReference>
<proteinExistence type="predicted"/>
<feature type="transmembrane region" description="Helical" evidence="6">
    <location>
        <begin position="268"/>
        <end position="284"/>
    </location>
</feature>
<protein>
    <submittedName>
        <fullName evidence="7">Urea transport system permease protein</fullName>
    </submittedName>
</protein>
<evidence type="ECO:0000256" key="3">
    <source>
        <dbReference type="ARBA" id="ARBA00022692"/>
    </source>
</evidence>
<keyword evidence="2" id="KW-1003">Cell membrane</keyword>
<evidence type="ECO:0000256" key="1">
    <source>
        <dbReference type="ARBA" id="ARBA00004651"/>
    </source>
</evidence>
<feature type="transmembrane region" description="Helical" evidence="6">
    <location>
        <begin position="315"/>
        <end position="336"/>
    </location>
</feature>
<organism evidence="7 8">
    <name type="scientific">Wenyingzhuangia heitensis</name>
    <dbReference type="NCBI Taxonomy" id="1487859"/>
    <lineage>
        <taxon>Bacteria</taxon>
        <taxon>Pseudomonadati</taxon>
        <taxon>Bacteroidota</taxon>
        <taxon>Flavobacteriia</taxon>
        <taxon>Flavobacteriales</taxon>
        <taxon>Flavobacteriaceae</taxon>
        <taxon>Wenyingzhuangia</taxon>
    </lineage>
</organism>
<dbReference type="PANTHER" id="PTHR30482">
    <property type="entry name" value="HIGH-AFFINITY BRANCHED-CHAIN AMINO ACID TRANSPORT SYSTEM PERMEASE"/>
    <property type="match status" value="1"/>
</dbReference>
<keyword evidence="3 6" id="KW-0812">Transmembrane</keyword>
<dbReference type="Pfam" id="PF02653">
    <property type="entry name" value="BPD_transp_2"/>
    <property type="match status" value="1"/>
</dbReference>
<accession>A0ABX0UDJ9</accession>
<feature type="transmembrane region" description="Helical" evidence="6">
    <location>
        <begin position="140"/>
        <end position="158"/>
    </location>
</feature>
<dbReference type="NCBIfam" id="TIGR03408">
    <property type="entry name" value="urea_trans_UrtC"/>
    <property type="match status" value="1"/>
</dbReference>
<evidence type="ECO:0000256" key="5">
    <source>
        <dbReference type="ARBA" id="ARBA00023136"/>
    </source>
</evidence>
<feature type="transmembrane region" description="Helical" evidence="6">
    <location>
        <begin position="64"/>
        <end position="82"/>
    </location>
</feature>
<feature type="transmembrane region" description="Helical" evidence="6">
    <location>
        <begin position="188"/>
        <end position="205"/>
    </location>
</feature>
<dbReference type="InterPro" id="IPR001851">
    <property type="entry name" value="ABC_transp_permease"/>
</dbReference>
<comment type="subcellular location">
    <subcellularLocation>
        <location evidence="1">Cell membrane</location>
        <topology evidence="1">Multi-pass membrane protein</topology>
    </subcellularLocation>
</comment>
<evidence type="ECO:0000313" key="7">
    <source>
        <dbReference type="EMBL" id="NIJ45965.1"/>
    </source>
</evidence>
<evidence type="ECO:0000256" key="2">
    <source>
        <dbReference type="ARBA" id="ARBA00022475"/>
    </source>
</evidence>
<feature type="transmembrane region" description="Helical" evidence="6">
    <location>
        <begin position="7"/>
        <end position="29"/>
    </location>
</feature>
<feature type="transmembrane region" description="Helical" evidence="6">
    <location>
        <begin position="110"/>
        <end position="133"/>
    </location>
</feature>
<evidence type="ECO:0000256" key="4">
    <source>
        <dbReference type="ARBA" id="ARBA00022989"/>
    </source>
</evidence>
<keyword evidence="8" id="KW-1185">Reference proteome</keyword>